<evidence type="ECO:0000256" key="2">
    <source>
        <dbReference type="ARBA" id="ARBA00022801"/>
    </source>
</evidence>
<protein>
    <submittedName>
        <fullName evidence="9">Endoglycosylceramidase</fullName>
    </submittedName>
</protein>
<feature type="domain" description="Glycoside hydrolase family 5 C-terminal" evidence="8">
    <location>
        <begin position="405"/>
        <end position="465"/>
    </location>
</feature>
<dbReference type="GO" id="GO:1901136">
    <property type="term" value="P:carbohydrate derivative catabolic process"/>
    <property type="evidence" value="ECO:0007669"/>
    <property type="project" value="UniProtKB-ARBA"/>
</dbReference>
<evidence type="ECO:0000256" key="5">
    <source>
        <dbReference type="ARBA" id="ARBA00023326"/>
    </source>
</evidence>
<dbReference type="InterPro" id="IPR001547">
    <property type="entry name" value="Glyco_hydro_5"/>
</dbReference>
<reference evidence="9 10" key="1">
    <citation type="submission" date="2018-07" db="EMBL/GenBank/DDBJ databases">
        <title>Genomic Encyclopedia of Type Strains, Phase III (KMG-III): the genomes of soil and plant-associated and newly described type strains.</title>
        <authorList>
            <person name="Whitman W."/>
        </authorList>
    </citation>
    <scope>NUCLEOTIDE SEQUENCE [LARGE SCALE GENOMIC DNA]</scope>
    <source>
        <strain evidence="9 10">CECT 7287</strain>
    </source>
</reference>
<sequence length="506" mass="56428">MKKLRAQGQRIVNEDGAHVILHGVNLVCKEKKKGYVEPCDEGLFAWFREQGYNVVRLGLIWDGVEPEPGEYDDIYLGKIKQQAAWAEQNGIYVFLDMHQDLYSVLYGDGAPAWATLTDDLPHVEGQLWSDAYLESPAVNRALDRFWDNAAGPGGVGLQERYAAMWRHVAEFFSDCPNLIGYDLMNEPYPGTDGQEVLGAIIAAYAETVLGLTDADPGQLAELWFDEEKKLEVLAGMAKMEIYRPLVESATEASQRFEREKLAGFFNRTAGTIREVDPERLMLLETSYFANMGIESGLQPLTDRSGNRDAGMLYAPHGYDLVVDTNHYEAYNQDRVDLIFSVHRRVQQRLNVPALIGEWGAYNDHPATYGLTKAIVALFEEYLWSSTYWCWTDGFKEAPYAAGLNRAYPQATGGELLRYRYDYDAGRLEMEYVSDGGETVIYHPHAARLGEGAVVITGAEGCQVEIRPYRGMENRQGESRPDGGAQGGLVTVRAPKGDASVSVRIGG</sequence>
<evidence type="ECO:0000259" key="7">
    <source>
        <dbReference type="Pfam" id="PF00150"/>
    </source>
</evidence>
<evidence type="ECO:0000256" key="1">
    <source>
        <dbReference type="ARBA" id="ARBA00005641"/>
    </source>
</evidence>
<dbReference type="GO" id="GO:0030245">
    <property type="term" value="P:cellulose catabolic process"/>
    <property type="evidence" value="ECO:0007669"/>
    <property type="project" value="UniProtKB-KW"/>
</dbReference>
<dbReference type="GO" id="GO:0016042">
    <property type="term" value="P:lipid catabolic process"/>
    <property type="evidence" value="ECO:0007669"/>
    <property type="project" value="UniProtKB-ARBA"/>
</dbReference>
<dbReference type="PANTHER" id="PTHR31308:SF3">
    <property type="entry name" value="ENDOGLYCOCERAMIDASE"/>
    <property type="match status" value="1"/>
</dbReference>
<keyword evidence="5" id="KW-0119">Carbohydrate metabolism</keyword>
<dbReference type="Pfam" id="PF18564">
    <property type="entry name" value="Glyco_hydro_5_C"/>
    <property type="match status" value="1"/>
</dbReference>
<dbReference type="AlphaFoldDB" id="A0A3D9IJL2"/>
<evidence type="ECO:0000256" key="6">
    <source>
        <dbReference type="RuleBase" id="RU361153"/>
    </source>
</evidence>
<keyword evidence="4 6" id="KW-0326">Glycosidase</keyword>
<dbReference type="PANTHER" id="PTHR31308">
    <property type="match status" value="1"/>
</dbReference>
<evidence type="ECO:0000256" key="4">
    <source>
        <dbReference type="ARBA" id="ARBA00023295"/>
    </source>
</evidence>
<dbReference type="Pfam" id="PF00150">
    <property type="entry name" value="Cellulase"/>
    <property type="match status" value="2"/>
</dbReference>
<accession>A0A3D9IJL2</accession>
<comment type="caution">
    <text evidence="9">The sequence shown here is derived from an EMBL/GenBank/DDBJ whole genome shotgun (WGS) entry which is preliminary data.</text>
</comment>
<keyword evidence="5" id="KW-0624">Polysaccharide degradation</keyword>
<dbReference type="RefSeq" id="WP_116063990.1">
    <property type="nucleotide sequence ID" value="NZ_QRDZ01000028.1"/>
</dbReference>
<feature type="domain" description="Glycoside hydrolase family 5" evidence="7">
    <location>
        <begin position="259"/>
        <end position="392"/>
    </location>
</feature>
<evidence type="ECO:0000259" key="8">
    <source>
        <dbReference type="Pfam" id="PF18564"/>
    </source>
</evidence>
<dbReference type="GO" id="GO:0004553">
    <property type="term" value="F:hydrolase activity, hydrolyzing O-glycosyl compounds"/>
    <property type="evidence" value="ECO:0007669"/>
    <property type="project" value="InterPro"/>
</dbReference>
<dbReference type="InterPro" id="IPR017853">
    <property type="entry name" value="GH"/>
</dbReference>
<dbReference type="InterPro" id="IPR041036">
    <property type="entry name" value="GH5_C"/>
</dbReference>
<evidence type="ECO:0000313" key="9">
    <source>
        <dbReference type="EMBL" id="RED61963.1"/>
    </source>
</evidence>
<feature type="domain" description="Glycoside hydrolase family 5" evidence="7">
    <location>
        <begin position="12"/>
        <end position="208"/>
    </location>
</feature>
<dbReference type="PROSITE" id="PS00659">
    <property type="entry name" value="GLYCOSYL_HYDROL_F5"/>
    <property type="match status" value="1"/>
</dbReference>
<dbReference type="EMBL" id="QRDZ01000028">
    <property type="protein sequence ID" value="RED61963.1"/>
    <property type="molecule type" value="Genomic_DNA"/>
</dbReference>
<gene>
    <name evidence="9" type="ORF">DFP98_12872</name>
</gene>
<comment type="similarity">
    <text evidence="1 6">Belongs to the glycosyl hydrolase 5 (cellulase A) family.</text>
</comment>
<keyword evidence="2 6" id="KW-0378">Hydrolase</keyword>
<dbReference type="InterPro" id="IPR013780">
    <property type="entry name" value="Glyco_hydro_b"/>
</dbReference>
<evidence type="ECO:0000313" key="10">
    <source>
        <dbReference type="Proteomes" id="UP000256977"/>
    </source>
</evidence>
<keyword evidence="10" id="KW-1185">Reference proteome</keyword>
<dbReference type="InterPro" id="IPR018087">
    <property type="entry name" value="Glyco_hydro_5_CS"/>
</dbReference>
<organism evidence="9 10">
    <name type="scientific">Cohnella phaseoli</name>
    <dbReference type="NCBI Taxonomy" id="456490"/>
    <lineage>
        <taxon>Bacteria</taxon>
        <taxon>Bacillati</taxon>
        <taxon>Bacillota</taxon>
        <taxon>Bacilli</taxon>
        <taxon>Bacillales</taxon>
        <taxon>Paenibacillaceae</taxon>
        <taxon>Cohnella</taxon>
    </lineage>
</organism>
<evidence type="ECO:0000256" key="3">
    <source>
        <dbReference type="ARBA" id="ARBA00023001"/>
    </source>
</evidence>
<dbReference type="OrthoDB" id="9800475at2"/>
<name>A0A3D9IJL2_9BACL</name>
<dbReference type="Gene3D" id="2.60.40.1180">
    <property type="entry name" value="Golgi alpha-mannosidase II"/>
    <property type="match status" value="1"/>
</dbReference>
<dbReference type="SUPFAM" id="SSF51445">
    <property type="entry name" value="(Trans)glycosidases"/>
    <property type="match status" value="1"/>
</dbReference>
<proteinExistence type="inferred from homology"/>
<dbReference type="Gene3D" id="3.20.20.80">
    <property type="entry name" value="Glycosidases"/>
    <property type="match status" value="1"/>
</dbReference>
<dbReference type="InterPro" id="IPR052066">
    <property type="entry name" value="Glycosphingolipid_Hydrolases"/>
</dbReference>
<dbReference type="Proteomes" id="UP000256977">
    <property type="component" value="Unassembled WGS sequence"/>
</dbReference>
<keyword evidence="3" id="KW-0136">Cellulose degradation</keyword>